<feature type="region of interest" description="Disordered" evidence="1">
    <location>
        <begin position="510"/>
        <end position="532"/>
    </location>
</feature>
<dbReference type="GO" id="GO:0042393">
    <property type="term" value="F:histone binding"/>
    <property type="evidence" value="ECO:0007669"/>
    <property type="project" value="InterPro"/>
</dbReference>
<feature type="region of interest" description="Disordered" evidence="1">
    <location>
        <begin position="839"/>
        <end position="900"/>
    </location>
</feature>
<dbReference type="CDD" id="cd11655">
    <property type="entry name" value="rap1_myb-like"/>
    <property type="match status" value="1"/>
</dbReference>
<dbReference type="InterPro" id="IPR009072">
    <property type="entry name" value="Histone-fold"/>
</dbReference>
<dbReference type="InterPro" id="IPR018465">
    <property type="entry name" value="Scm3/HJURP"/>
</dbReference>
<dbReference type="AlphaFoldDB" id="A0A8A3PRM1"/>
<gene>
    <name evidence="3" type="ORF">DSL72_008613</name>
</gene>
<feature type="region of interest" description="Disordered" evidence="1">
    <location>
        <begin position="128"/>
        <end position="173"/>
    </location>
</feature>
<sequence>MESPAKVQKISADLNNVDREVDGDYPDSYGEAEEDDSIDDDENDDIVYQPGYDPDQELQQRRARLDLKLKSTFESIFEKYGKDFDGVGDEIDLLTGEILVDNGHLKAMQDERDAGDQKAGGNLLRALTAQPESITETSGDEYSVEEEGQGMEQGSHAHEKTDDQDNADAISDGGMEEDDMILRGYDEPNQGPLVAVAATTVLEPARNHVQDDLQYQRSLQSEEEKISFPTYNEILRSFGAEVAPQIVNIISRKQGQDDTHIEPAWIVPELPESEPRERPLLRAFIPEPEIERSPSPDMSESIWALPKGRGRPSKPRGTFRPRNLGNRALPSDRLHTSDYTASDSPRIRNTFTEEEDEMLIAKLAEAHDLGISFRTKSIWKDFESLNPRHSTAAWKARYRLKYLHLWSPEGPPSHGSRSSHHHESREDSESSVRSLLRSPYSVSSIQRPSRTRKPAQQGMNVVSWSEAVETIKYLDPRLHKDLAKDASVFDLTDVRPVDVDEDALNLRTSDLELSDKSDDEPELPAHIGSGVQRISPITVNPAYEFSDEEAEQNLSKPELKAKKSSLLKTPWPNKKARKTSSNRSEDGTSGDPRSHQRRVQKKLMSEEVDELSFGFGGEDVLLAFSLPRKNKQREPQSSIKRGEEQVAVPKMVAIPHLLSKERSSALGDPGEDDEFDELSAEWLQCFPVACPKKCIAKSEGVLVAGSPDAAKETTSIDPSDINQFPDVLIAGSSDAAKETSIDIFDINQLPETSTRSALEARKKCKMNRRFSSSAVIPSTSSQVETSPTVAVERNSQWRTQQRIDSVAHAPISPTSSHPASSLTPRPKRKFAVLDEKGNSFLSPSHQAEQETETPVSDVKDMRPRNIIDGDVTPTRKSPNKKRGGVFTPTHSEARKSRTPLLDYTTPTRREGMRKEKLRGASQSPGGTLRKCGKNGFSCQKAFCFQCEMRTKKMIE</sequence>
<feature type="region of interest" description="Disordered" evidence="1">
    <location>
        <begin position="1"/>
        <end position="58"/>
    </location>
</feature>
<dbReference type="SUPFAM" id="SSF46689">
    <property type="entry name" value="Homeodomain-like"/>
    <property type="match status" value="1"/>
</dbReference>
<evidence type="ECO:0000259" key="2">
    <source>
        <dbReference type="Pfam" id="PF08914"/>
    </source>
</evidence>
<feature type="compositionally biased region" description="Basic and acidic residues" evidence="1">
    <location>
        <begin position="421"/>
        <end position="430"/>
    </location>
</feature>
<keyword evidence="4" id="KW-1185">Reference proteome</keyword>
<feature type="region of interest" description="Disordered" evidence="1">
    <location>
        <begin position="409"/>
        <end position="460"/>
    </location>
</feature>
<feature type="region of interest" description="Disordered" evidence="1">
    <location>
        <begin position="773"/>
        <end position="826"/>
    </location>
</feature>
<dbReference type="Pfam" id="PF08914">
    <property type="entry name" value="Myb_Rap1"/>
    <property type="match status" value="1"/>
</dbReference>
<feature type="compositionally biased region" description="Acidic residues" evidence="1">
    <location>
        <begin position="138"/>
        <end position="149"/>
    </location>
</feature>
<dbReference type="GO" id="GO:0005634">
    <property type="term" value="C:nucleus"/>
    <property type="evidence" value="ECO:0007669"/>
    <property type="project" value="InterPro"/>
</dbReference>
<dbReference type="PANTHER" id="PTHR15992">
    <property type="entry name" value="HOLLIDAY JUNCTION RECOGNITION PROTEIN"/>
    <property type="match status" value="1"/>
</dbReference>
<name>A0A8A3PRM1_9HELO</name>
<proteinExistence type="predicted"/>
<organism evidence="3 4">
    <name type="scientific">Monilinia vaccinii-corymbosi</name>
    <dbReference type="NCBI Taxonomy" id="61207"/>
    <lineage>
        <taxon>Eukaryota</taxon>
        <taxon>Fungi</taxon>
        <taxon>Dikarya</taxon>
        <taxon>Ascomycota</taxon>
        <taxon>Pezizomycotina</taxon>
        <taxon>Leotiomycetes</taxon>
        <taxon>Helotiales</taxon>
        <taxon>Sclerotiniaceae</taxon>
        <taxon>Monilinia</taxon>
    </lineage>
</organism>
<dbReference type="Gene3D" id="1.10.20.10">
    <property type="entry name" value="Histone, subunit A"/>
    <property type="match status" value="1"/>
</dbReference>
<dbReference type="Gene3D" id="1.10.10.60">
    <property type="entry name" value="Homeodomain-like"/>
    <property type="match status" value="1"/>
</dbReference>
<evidence type="ECO:0000313" key="4">
    <source>
        <dbReference type="Proteomes" id="UP000672032"/>
    </source>
</evidence>
<evidence type="ECO:0000256" key="1">
    <source>
        <dbReference type="SAM" id="MobiDB-lite"/>
    </source>
</evidence>
<feature type="compositionally biased region" description="Basic and acidic residues" evidence="1">
    <location>
        <begin position="857"/>
        <end position="867"/>
    </location>
</feature>
<dbReference type="Proteomes" id="UP000672032">
    <property type="component" value="Chromosome 9"/>
</dbReference>
<feature type="region of interest" description="Disordered" evidence="1">
    <location>
        <begin position="546"/>
        <end position="603"/>
    </location>
</feature>
<dbReference type="PANTHER" id="PTHR15992:SF5">
    <property type="entry name" value="HOLLIDAY JUNCTION RECOGNITION PROTEIN"/>
    <property type="match status" value="1"/>
</dbReference>
<feature type="region of interest" description="Disordered" evidence="1">
    <location>
        <begin position="290"/>
        <end position="344"/>
    </location>
</feature>
<dbReference type="GO" id="GO:0046982">
    <property type="term" value="F:protein heterodimerization activity"/>
    <property type="evidence" value="ECO:0007669"/>
    <property type="project" value="InterPro"/>
</dbReference>
<feature type="compositionally biased region" description="Polar residues" evidence="1">
    <location>
        <begin position="773"/>
        <end position="803"/>
    </location>
</feature>
<dbReference type="Pfam" id="PF10384">
    <property type="entry name" value="Scm3"/>
    <property type="match status" value="1"/>
</dbReference>
<dbReference type="InterPro" id="IPR015010">
    <property type="entry name" value="TERF2IP_Myb"/>
</dbReference>
<feature type="compositionally biased region" description="Basic residues" evidence="1">
    <location>
        <begin position="308"/>
        <end position="319"/>
    </location>
</feature>
<dbReference type="EMBL" id="CP063413">
    <property type="protein sequence ID" value="QSZ37515.1"/>
    <property type="molecule type" value="Genomic_DNA"/>
</dbReference>
<dbReference type="InterPro" id="IPR009057">
    <property type="entry name" value="Homeodomain-like_sf"/>
</dbReference>
<feature type="domain" description="TERF2-interacting telomeric protein 1 Myb" evidence="2">
    <location>
        <begin position="351"/>
        <end position="399"/>
    </location>
</feature>
<evidence type="ECO:0000313" key="3">
    <source>
        <dbReference type="EMBL" id="QSZ37515.1"/>
    </source>
</evidence>
<protein>
    <recommendedName>
        <fullName evidence="2">TERF2-interacting telomeric protein 1 Myb domain-containing protein</fullName>
    </recommendedName>
</protein>
<feature type="compositionally biased region" description="Polar residues" evidence="1">
    <location>
        <begin position="812"/>
        <end position="823"/>
    </location>
</feature>
<feature type="compositionally biased region" description="Acidic residues" evidence="1">
    <location>
        <begin position="23"/>
        <end position="45"/>
    </location>
</feature>
<dbReference type="OrthoDB" id="2420608at2759"/>
<reference evidence="3" key="1">
    <citation type="submission" date="2020-10" db="EMBL/GenBank/DDBJ databases">
        <title>Genome Sequence of Monilinia vaccinii-corymbosi Sheds Light on Mummy Berry Disease Infection of Blueberry and Mating Type.</title>
        <authorList>
            <person name="Yow A.G."/>
            <person name="Zhang Y."/>
            <person name="Bansal K."/>
            <person name="Eacker S.M."/>
            <person name="Sullivan S."/>
            <person name="Liachko I."/>
            <person name="Cubeta M.A."/>
            <person name="Rollins J.A."/>
            <person name="Ashrafi H."/>
        </authorList>
    </citation>
    <scope>NUCLEOTIDE SEQUENCE</scope>
    <source>
        <strain evidence="3">RL-1</strain>
    </source>
</reference>
<accession>A0A8A3PRM1</accession>